<keyword evidence="1" id="KW-0812">Transmembrane</keyword>
<protein>
    <submittedName>
        <fullName evidence="2">Uncharacterized protein</fullName>
    </submittedName>
</protein>
<feature type="transmembrane region" description="Helical" evidence="1">
    <location>
        <begin position="45"/>
        <end position="63"/>
    </location>
</feature>
<dbReference type="AlphaFoldDB" id="A0A221P2H0"/>
<feature type="transmembrane region" description="Helical" evidence="1">
    <location>
        <begin position="6"/>
        <end position="33"/>
    </location>
</feature>
<dbReference type="Proteomes" id="UP000031501">
    <property type="component" value="Chromosome"/>
</dbReference>
<evidence type="ECO:0000313" key="3">
    <source>
        <dbReference type="Proteomes" id="UP000031501"/>
    </source>
</evidence>
<sequence>MLIMHMFLVVGVAVTFGLLAVCGVAGIATGWVVPWGRSRVLRPTLWGYSCLTCAVGGATWIYLGPLAGSYGPLPWIGWIAFMAGLYLGMLSQRPGRSGARKTTS</sequence>
<keyword evidence="3" id="KW-1185">Reference proteome</keyword>
<keyword evidence="1" id="KW-1133">Transmembrane helix</keyword>
<proteinExistence type="predicted"/>
<accession>A0A221P2H0</accession>
<feature type="transmembrane region" description="Helical" evidence="1">
    <location>
        <begin position="75"/>
        <end position="91"/>
    </location>
</feature>
<name>A0A221P2H0_9ACTN</name>
<dbReference type="STRING" id="1355015.LK06_021715"/>
<gene>
    <name evidence="2" type="ORF">LK07_22870</name>
</gene>
<evidence type="ECO:0000256" key="1">
    <source>
        <dbReference type="SAM" id="Phobius"/>
    </source>
</evidence>
<keyword evidence="1" id="KW-0472">Membrane</keyword>
<reference evidence="2 3" key="1">
    <citation type="submission" date="2017-07" db="EMBL/GenBank/DDBJ databases">
        <title>Genome sequence of Streptomyces pluripotens MUSC 137T.</title>
        <authorList>
            <person name="Ser H.-L."/>
            <person name="Lee L.-H."/>
        </authorList>
    </citation>
    <scope>NUCLEOTIDE SEQUENCE [LARGE SCALE GENOMIC DNA]</scope>
    <source>
        <strain evidence="2 3">MUSC 137</strain>
    </source>
</reference>
<dbReference type="KEGG" id="splu:LK06_021715"/>
<evidence type="ECO:0000313" key="2">
    <source>
        <dbReference type="EMBL" id="ASN26377.1"/>
    </source>
</evidence>
<organism evidence="2 3">
    <name type="scientific">Streptomyces pluripotens</name>
    <dbReference type="NCBI Taxonomy" id="1355015"/>
    <lineage>
        <taxon>Bacteria</taxon>
        <taxon>Bacillati</taxon>
        <taxon>Actinomycetota</taxon>
        <taxon>Actinomycetes</taxon>
        <taxon>Kitasatosporales</taxon>
        <taxon>Streptomycetaceae</taxon>
        <taxon>Streptomyces</taxon>
    </lineage>
</organism>
<dbReference type="EMBL" id="CP022433">
    <property type="protein sequence ID" value="ASN26377.1"/>
    <property type="molecule type" value="Genomic_DNA"/>
</dbReference>